<name>A0A6A6TWC1_9PEZI</name>
<gene>
    <name evidence="1" type="ORF">BT63DRAFT_460415</name>
</gene>
<dbReference type="AlphaFoldDB" id="A0A6A6TWC1"/>
<dbReference type="Proteomes" id="UP000799302">
    <property type="component" value="Unassembled WGS sequence"/>
</dbReference>
<dbReference type="EMBL" id="MU004243">
    <property type="protein sequence ID" value="KAF2664112.1"/>
    <property type="molecule type" value="Genomic_DNA"/>
</dbReference>
<reference evidence="1" key="1">
    <citation type="journal article" date="2020" name="Stud. Mycol.">
        <title>101 Dothideomycetes genomes: a test case for predicting lifestyles and emergence of pathogens.</title>
        <authorList>
            <person name="Haridas S."/>
            <person name="Albert R."/>
            <person name="Binder M."/>
            <person name="Bloem J."/>
            <person name="Labutti K."/>
            <person name="Salamov A."/>
            <person name="Andreopoulos B."/>
            <person name="Baker S."/>
            <person name="Barry K."/>
            <person name="Bills G."/>
            <person name="Bluhm B."/>
            <person name="Cannon C."/>
            <person name="Castanera R."/>
            <person name="Culley D."/>
            <person name="Daum C."/>
            <person name="Ezra D."/>
            <person name="Gonzalez J."/>
            <person name="Henrissat B."/>
            <person name="Kuo A."/>
            <person name="Liang C."/>
            <person name="Lipzen A."/>
            <person name="Lutzoni F."/>
            <person name="Magnuson J."/>
            <person name="Mondo S."/>
            <person name="Nolan M."/>
            <person name="Ohm R."/>
            <person name="Pangilinan J."/>
            <person name="Park H.-J."/>
            <person name="Ramirez L."/>
            <person name="Alfaro M."/>
            <person name="Sun H."/>
            <person name="Tritt A."/>
            <person name="Yoshinaga Y."/>
            <person name="Zwiers L.-H."/>
            <person name="Turgeon B."/>
            <person name="Goodwin S."/>
            <person name="Spatafora J."/>
            <person name="Crous P."/>
            <person name="Grigoriev I."/>
        </authorList>
    </citation>
    <scope>NUCLEOTIDE SEQUENCE</scope>
    <source>
        <strain evidence="1">CBS 115976</strain>
    </source>
</reference>
<proteinExistence type="predicted"/>
<evidence type="ECO:0000313" key="2">
    <source>
        <dbReference type="Proteomes" id="UP000799302"/>
    </source>
</evidence>
<organism evidence="1 2">
    <name type="scientific">Microthyrium microscopicum</name>
    <dbReference type="NCBI Taxonomy" id="703497"/>
    <lineage>
        <taxon>Eukaryota</taxon>
        <taxon>Fungi</taxon>
        <taxon>Dikarya</taxon>
        <taxon>Ascomycota</taxon>
        <taxon>Pezizomycotina</taxon>
        <taxon>Dothideomycetes</taxon>
        <taxon>Dothideomycetes incertae sedis</taxon>
        <taxon>Microthyriales</taxon>
        <taxon>Microthyriaceae</taxon>
        <taxon>Microthyrium</taxon>
    </lineage>
</organism>
<protein>
    <submittedName>
        <fullName evidence="1">Uncharacterized protein</fullName>
    </submittedName>
</protein>
<accession>A0A6A6TWC1</accession>
<keyword evidence="2" id="KW-1185">Reference proteome</keyword>
<evidence type="ECO:0000313" key="1">
    <source>
        <dbReference type="EMBL" id="KAF2664112.1"/>
    </source>
</evidence>
<sequence length="295" mass="33241">MSNAYTLRGYNIDSVIPETRDITVSNHRNAGLLQLPPDVRLCIYDALVERFSTRHNSKTIKSQPLKVLASTCRSLYVETRPYTLRRTIVDVKVPMRQLDHSIRAARTVTRTISRLKALPGGEDVHADITHLTVRLIHEKNVPGAINRAFGELCACPNREIGEPCYKPVESVAAVLVLALVTLLPRLRQLIVMIPAKLGDTVDGLCAYNHHRVVDRFAERIEYALGPTVDGGRNVRVHVTYPVKRPEGKFPLHMFTESVWVGNSERNARDVLTITVMTNSRYNVGPYHCHRLIDLP</sequence>